<feature type="domain" description="POTRA" evidence="10">
    <location>
        <begin position="369"/>
        <end position="442"/>
    </location>
</feature>
<reference evidence="11 12" key="1">
    <citation type="submission" date="2019-09" db="EMBL/GenBank/DDBJ databases">
        <title>Parvibaculum sedimenti sp. nov., isolated from sediment.</title>
        <authorList>
            <person name="Wang Y."/>
        </authorList>
    </citation>
    <scope>NUCLEOTIDE SEQUENCE [LARGE SCALE GENOMIC DNA]</scope>
    <source>
        <strain evidence="11 12">HXT-9</strain>
    </source>
</reference>
<comment type="subunit">
    <text evidence="8">Part of the Bam complex.</text>
</comment>
<dbReference type="InterPro" id="IPR000184">
    <property type="entry name" value="Bac_surfAg_D15"/>
</dbReference>
<dbReference type="PANTHER" id="PTHR12815:SF23">
    <property type="entry name" value="OUTER MEMBRANE PROTEIN ASSEMBLY FACTOR BAMA"/>
    <property type="match status" value="1"/>
</dbReference>
<dbReference type="PIRSF" id="PIRSF006076">
    <property type="entry name" value="OM_assembly_OMP85"/>
    <property type="match status" value="1"/>
</dbReference>
<keyword evidence="7 8" id="KW-0998">Cell outer membrane</keyword>
<dbReference type="InterPro" id="IPR039910">
    <property type="entry name" value="D15-like"/>
</dbReference>
<dbReference type="Pfam" id="PF01103">
    <property type="entry name" value="Omp85"/>
    <property type="match status" value="1"/>
</dbReference>
<keyword evidence="6 8" id="KW-0472">Membrane</keyword>
<dbReference type="Gene3D" id="2.40.160.50">
    <property type="entry name" value="membrane protein fhac: a member of the omp85/tpsb transporter family"/>
    <property type="match status" value="1"/>
</dbReference>
<evidence type="ECO:0000256" key="8">
    <source>
        <dbReference type="HAMAP-Rule" id="MF_01430"/>
    </source>
</evidence>
<dbReference type="HAMAP" id="MF_01430">
    <property type="entry name" value="OM_assembly_BamA"/>
    <property type="match status" value="1"/>
</dbReference>
<sequence length="780" mass="86249" precursor="true">MARVARFGSVCALLLAVWCLAASLPGSVSVGGSVWGIARAEAAEAEGPVIRKIDVEGNQRIERDTVVSYMAIQEGDTYSASKVDTSLKHLFDTGLFADVNIRRDGDTLVVSVVENPIVNRVAYEGISAVKEDDLNNEVQLKPRTIYTRAKVQADVTRIIELYRRGGRFAATVEPKVIRLPQNRVDLVFEINEGQKTKIAAINFLGNKNFSDGDLREVISTSESAWWKFFSSSDSYDPDRLTYDRELLRRFYLSKGYADFRVVSAVADLSRDDASFHITFTVEEGEVYNFGKVDIKTNLEKLNKGELMELVQTKTGETYNANLIDKTVDALTFAAGSKGYAFAEVRPRVHRDRKNHVVDITYNIAEGPRVYVERIDIVGNQRTLDRVIRRQMKLAEGDAFNKVLLDKSEKNIRGLQYFAKVDVKQQPGSAPDKTIINVAVQEQSTGSLSLSFGFSSLDNLVAGAGLSERNFLGRGLQVGTNVSLAKRQQLIEFHYTDPYFLDRDLVGGIDIFGSETNYQSEASFDSRTQGGGFRFGFPLSDNSRLLTRYQLRFESIFNVTSTSPVILDAAGSQVRSTVGYDYYLDERNDPVIPTGGWDFLFSQDFAGVGGSVRYLSSQILVHNYYQLAEGYTLTLRADLGYIQGIGQNIKLNDRFFKGGQDFRGFKSAGLGPRDITTDDAIGANGYAFGTAEISFPNGLPEALGITTSLFSDFGIVGGADINSATAGTDVYKTGYAPRVSAGLSLNWKSPFGPVRLDFGQPFVKEDYDKTEIFRFSAGTQF</sequence>
<evidence type="ECO:0000256" key="2">
    <source>
        <dbReference type="ARBA" id="ARBA00022452"/>
    </source>
</evidence>
<comment type="similarity">
    <text evidence="8">Belongs to the BamA family.</text>
</comment>
<gene>
    <name evidence="8 11" type="primary">bamA</name>
    <name evidence="11" type="ORF">F2P47_12805</name>
</gene>
<evidence type="ECO:0000259" key="10">
    <source>
        <dbReference type="PROSITE" id="PS51779"/>
    </source>
</evidence>
<dbReference type="InterPro" id="IPR010827">
    <property type="entry name" value="BamA/TamA_POTRA"/>
</dbReference>
<keyword evidence="4 8" id="KW-0732">Signal</keyword>
<feature type="domain" description="POTRA" evidence="10">
    <location>
        <begin position="48"/>
        <end position="115"/>
    </location>
</feature>
<dbReference type="Pfam" id="PF07244">
    <property type="entry name" value="POTRA"/>
    <property type="match status" value="5"/>
</dbReference>
<dbReference type="InterPro" id="IPR034746">
    <property type="entry name" value="POTRA"/>
</dbReference>
<protein>
    <recommendedName>
        <fullName evidence="8 9">Outer membrane protein assembly factor BamA</fullName>
    </recommendedName>
</protein>
<dbReference type="GO" id="GO:0043165">
    <property type="term" value="P:Gram-negative-bacterium-type cell outer membrane assembly"/>
    <property type="evidence" value="ECO:0007669"/>
    <property type="project" value="UniProtKB-UniRule"/>
</dbReference>
<dbReference type="InterPro" id="IPR023707">
    <property type="entry name" value="OM_assembly_BamA"/>
</dbReference>
<evidence type="ECO:0000256" key="5">
    <source>
        <dbReference type="ARBA" id="ARBA00022737"/>
    </source>
</evidence>
<dbReference type="RefSeq" id="WP_152216824.1">
    <property type="nucleotide sequence ID" value="NZ_WESC01000011.1"/>
</dbReference>
<evidence type="ECO:0000256" key="6">
    <source>
        <dbReference type="ARBA" id="ARBA00023136"/>
    </source>
</evidence>
<evidence type="ECO:0000256" key="3">
    <source>
        <dbReference type="ARBA" id="ARBA00022692"/>
    </source>
</evidence>
<keyword evidence="5 8" id="KW-0677">Repeat</keyword>
<evidence type="ECO:0000256" key="1">
    <source>
        <dbReference type="ARBA" id="ARBA00004370"/>
    </source>
</evidence>
<organism evidence="11 12">
    <name type="scientific">Parvibaculum sedimenti</name>
    <dbReference type="NCBI Taxonomy" id="2608632"/>
    <lineage>
        <taxon>Bacteria</taxon>
        <taxon>Pseudomonadati</taxon>
        <taxon>Pseudomonadota</taxon>
        <taxon>Alphaproteobacteria</taxon>
        <taxon>Hyphomicrobiales</taxon>
        <taxon>Parvibaculaceae</taxon>
        <taxon>Parvibaculum</taxon>
    </lineage>
</organism>
<evidence type="ECO:0000256" key="9">
    <source>
        <dbReference type="NCBIfam" id="TIGR03303"/>
    </source>
</evidence>
<keyword evidence="12" id="KW-1185">Reference proteome</keyword>
<dbReference type="PANTHER" id="PTHR12815">
    <property type="entry name" value="SORTING AND ASSEMBLY MACHINERY SAMM50 PROTEIN FAMILY MEMBER"/>
    <property type="match status" value="1"/>
</dbReference>
<keyword evidence="2 8" id="KW-1134">Transmembrane beta strand</keyword>
<keyword evidence="3 8" id="KW-0812">Transmembrane</keyword>
<dbReference type="GO" id="GO:0051205">
    <property type="term" value="P:protein insertion into membrane"/>
    <property type="evidence" value="ECO:0007669"/>
    <property type="project" value="UniProtKB-UniRule"/>
</dbReference>
<evidence type="ECO:0000313" key="11">
    <source>
        <dbReference type="EMBL" id="KAB7739369.1"/>
    </source>
</evidence>
<dbReference type="EMBL" id="WESC01000011">
    <property type="protein sequence ID" value="KAB7739369.1"/>
    <property type="molecule type" value="Genomic_DNA"/>
</dbReference>
<feature type="domain" description="POTRA" evidence="10">
    <location>
        <begin position="116"/>
        <end position="193"/>
    </location>
</feature>
<name>A0A6N6VFI4_9HYPH</name>
<evidence type="ECO:0000256" key="4">
    <source>
        <dbReference type="ARBA" id="ARBA00022729"/>
    </source>
</evidence>
<proteinExistence type="inferred from homology"/>
<dbReference type="Gene3D" id="3.10.20.310">
    <property type="entry name" value="membrane protein fhac"/>
    <property type="match status" value="5"/>
</dbReference>
<dbReference type="GO" id="GO:0009279">
    <property type="term" value="C:cell outer membrane"/>
    <property type="evidence" value="ECO:0007669"/>
    <property type="project" value="UniProtKB-SubCell"/>
</dbReference>
<comment type="caution">
    <text evidence="11">The sequence shown here is derived from an EMBL/GenBank/DDBJ whole genome shotgun (WGS) entry which is preliminary data.</text>
</comment>
<dbReference type="PROSITE" id="PS51779">
    <property type="entry name" value="POTRA"/>
    <property type="match status" value="4"/>
</dbReference>
<feature type="signal peptide" evidence="8">
    <location>
        <begin position="1"/>
        <end position="21"/>
    </location>
</feature>
<feature type="chain" id="PRO_5027197412" description="Outer membrane protein assembly factor BamA" evidence="8">
    <location>
        <begin position="22"/>
        <end position="780"/>
    </location>
</feature>
<dbReference type="Proteomes" id="UP000468901">
    <property type="component" value="Unassembled WGS sequence"/>
</dbReference>
<evidence type="ECO:0000313" key="12">
    <source>
        <dbReference type="Proteomes" id="UP000468901"/>
    </source>
</evidence>
<dbReference type="NCBIfam" id="TIGR03303">
    <property type="entry name" value="OM_YaeT"/>
    <property type="match status" value="1"/>
</dbReference>
<accession>A0A6N6VFI4</accession>
<feature type="domain" description="POTRA" evidence="10">
    <location>
        <begin position="196"/>
        <end position="284"/>
    </location>
</feature>
<evidence type="ECO:0000256" key="7">
    <source>
        <dbReference type="ARBA" id="ARBA00023237"/>
    </source>
</evidence>
<comment type="subcellular location">
    <subcellularLocation>
        <location evidence="8">Cell outer membrane</location>
    </subcellularLocation>
    <subcellularLocation>
        <location evidence="1">Membrane</location>
    </subcellularLocation>
</comment>
<dbReference type="AlphaFoldDB" id="A0A6N6VFI4"/>
<comment type="function">
    <text evidence="8">Part of the outer membrane protein assembly complex, which is involved in assembly and insertion of beta-barrel proteins into the outer membrane.</text>
</comment>